<sequence length="97" mass="10605">MPWKSANTLIVRKIEAILDNSTTLYSQHFSSTISSTNTSSATLSFQHSTTITIHILVTPPPTPSTPPLQPLLKNPQDHFLKTYSSSSSFLLSVVCCV</sequence>
<protein>
    <submittedName>
        <fullName evidence="1">Uncharacterized protein</fullName>
    </submittedName>
</protein>
<organism evidence="1 2">
    <name type="scientific">Agrocybe pediades</name>
    <dbReference type="NCBI Taxonomy" id="84607"/>
    <lineage>
        <taxon>Eukaryota</taxon>
        <taxon>Fungi</taxon>
        <taxon>Dikarya</taxon>
        <taxon>Basidiomycota</taxon>
        <taxon>Agaricomycotina</taxon>
        <taxon>Agaricomycetes</taxon>
        <taxon>Agaricomycetidae</taxon>
        <taxon>Agaricales</taxon>
        <taxon>Agaricineae</taxon>
        <taxon>Strophariaceae</taxon>
        <taxon>Agrocybe</taxon>
    </lineage>
</organism>
<evidence type="ECO:0000313" key="2">
    <source>
        <dbReference type="Proteomes" id="UP000521872"/>
    </source>
</evidence>
<dbReference type="AlphaFoldDB" id="A0A8H4VHD6"/>
<evidence type="ECO:0000313" key="1">
    <source>
        <dbReference type="EMBL" id="KAF4609746.1"/>
    </source>
</evidence>
<accession>A0A8H4VHD6</accession>
<gene>
    <name evidence="1" type="ORF">D9613_011976</name>
</gene>
<dbReference type="EMBL" id="JAACJL010000060">
    <property type="protein sequence ID" value="KAF4609746.1"/>
    <property type="molecule type" value="Genomic_DNA"/>
</dbReference>
<comment type="caution">
    <text evidence="1">The sequence shown here is derived from an EMBL/GenBank/DDBJ whole genome shotgun (WGS) entry which is preliminary data.</text>
</comment>
<proteinExistence type="predicted"/>
<name>A0A8H4VHD6_9AGAR</name>
<reference evidence="1 2" key="1">
    <citation type="submission" date="2019-12" db="EMBL/GenBank/DDBJ databases">
        <authorList>
            <person name="Floudas D."/>
            <person name="Bentzer J."/>
            <person name="Ahren D."/>
            <person name="Johansson T."/>
            <person name="Persson P."/>
            <person name="Tunlid A."/>
        </authorList>
    </citation>
    <scope>NUCLEOTIDE SEQUENCE [LARGE SCALE GENOMIC DNA]</scope>
    <source>
        <strain evidence="1 2">CBS 102.39</strain>
    </source>
</reference>
<keyword evidence="2" id="KW-1185">Reference proteome</keyword>
<dbReference type="Proteomes" id="UP000521872">
    <property type="component" value="Unassembled WGS sequence"/>
</dbReference>